<dbReference type="InterPro" id="IPR015797">
    <property type="entry name" value="NUDIX_hydrolase-like_dom_sf"/>
</dbReference>
<evidence type="ECO:0000256" key="1">
    <source>
        <dbReference type="ARBA" id="ARBA00001946"/>
    </source>
</evidence>
<comment type="cofactor">
    <cofactor evidence="1">
        <name>Mg(2+)</name>
        <dbReference type="ChEBI" id="CHEBI:18420"/>
    </cofactor>
</comment>
<dbReference type="EMBL" id="MHOK01000023">
    <property type="protein sequence ID" value="OGZ61420.1"/>
    <property type="molecule type" value="Genomic_DNA"/>
</dbReference>
<dbReference type="PROSITE" id="PS51462">
    <property type="entry name" value="NUDIX"/>
    <property type="match status" value="1"/>
</dbReference>
<keyword evidence="2" id="KW-0378">Hydrolase</keyword>
<dbReference type="PROSITE" id="PS00893">
    <property type="entry name" value="NUDIX_BOX"/>
    <property type="match status" value="1"/>
</dbReference>
<evidence type="ECO:0000313" key="5">
    <source>
        <dbReference type="EMBL" id="OGZ61420.1"/>
    </source>
</evidence>
<reference evidence="5 6" key="1">
    <citation type="journal article" date="2016" name="Nat. Commun.">
        <title>Thousands of microbial genomes shed light on interconnected biogeochemical processes in an aquifer system.</title>
        <authorList>
            <person name="Anantharaman K."/>
            <person name="Brown C.T."/>
            <person name="Hug L.A."/>
            <person name="Sharon I."/>
            <person name="Castelle C.J."/>
            <person name="Probst A.J."/>
            <person name="Thomas B.C."/>
            <person name="Singh A."/>
            <person name="Wilkins M.J."/>
            <person name="Karaoz U."/>
            <person name="Brodie E.L."/>
            <person name="Williams K.H."/>
            <person name="Hubbard S.S."/>
            <person name="Banfield J.F."/>
        </authorList>
    </citation>
    <scope>NUCLEOTIDE SEQUENCE [LARGE SCALE GENOMIC DNA]</scope>
</reference>
<dbReference type="GO" id="GO:0016787">
    <property type="term" value="F:hydrolase activity"/>
    <property type="evidence" value="ECO:0007669"/>
    <property type="project" value="UniProtKB-KW"/>
</dbReference>
<name>A0A1G2HGM6_9BACT</name>
<dbReference type="PANTHER" id="PTHR43046">
    <property type="entry name" value="GDP-MANNOSE MANNOSYL HYDROLASE"/>
    <property type="match status" value="1"/>
</dbReference>
<dbReference type="SUPFAM" id="SSF55811">
    <property type="entry name" value="Nudix"/>
    <property type="match status" value="1"/>
</dbReference>
<protein>
    <recommendedName>
        <fullName evidence="4">Nudix hydrolase domain-containing protein</fullName>
    </recommendedName>
</protein>
<dbReference type="InterPro" id="IPR000086">
    <property type="entry name" value="NUDIX_hydrolase_dom"/>
</dbReference>
<proteinExistence type="predicted"/>
<dbReference type="InterPro" id="IPR020084">
    <property type="entry name" value="NUDIX_hydrolase_CS"/>
</dbReference>
<sequence>MKNKNNLSPQEYYKRKHRKRISAGVIFFNEKKEVLVVKPNYRKGWIFPGGNVELDESPREGAIRETKEETNLDLKKCELLCIDYNCENKIKGEKLQFLFSGGTLTQKNIKGIKLQKEELDEYKFIKTKDASKFLDKPNLKRFIKCIEAIKNNQVIYLENGE</sequence>
<dbReference type="CDD" id="cd18876">
    <property type="entry name" value="NUDIX_Hydrolase"/>
    <property type="match status" value="1"/>
</dbReference>
<dbReference type="Gene3D" id="3.90.79.10">
    <property type="entry name" value="Nucleoside Triphosphate Pyrophosphohydrolase"/>
    <property type="match status" value="1"/>
</dbReference>
<dbReference type="Proteomes" id="UP000176770">
    <property type="component" value="Unassembled WGS sequence"/>
</dbReference>
<gene>
    <name evidence="5" type="ORF">A3F94_00500</name>
</gene>
<dbReference type="STRING" id="1802165.A3F94_00500"/>
<organism evidence="5 6">
    <name type="scientific">Candidatus Spechtbacteria bacterium RIFCSPLOWO2_12_FULL_38_22</name>
    <dbReference type="NCBI Taxonomy" id="1802165"/>
    <lineage>
        <taxon>Bacteria</taxon>
        <taxon>Candidatus Spechtiibacteriota</taxon>
    </lineage>
</organism>
<evidence type="ECO:0000256" key="2">
    <source>
        <dbReference type="ARBA" id="ARBA00022801"/>
    </source>
</evidence>
<evidence type="ECO:0000256" key="3">
    <source>
        <dbReference type="ARBA" id="ARBA00022842"/>
    </source>
</evidence>
<feature type="domain" description="Nudix hydrolase" evidence="4">
    <location>
        <begin position="18"/>
        <end position="147"/>
    </location>
</feature>
<comment type="caution">
    <text evidence="5">The sequence shown here is derived from an EMBL/GenBank/DDBJ whole genome shotgun (WGS) entry which is preliminary data.</text>
</comment>
<evidence type="ECO:0000259" key="4">
    <source>
        <dbReference type="PROSITE" id="PS51462"/>
    </source>
</evidence>
<evidence type="ECO:0000313" key="6">
    <source>
        <dbReference type="Proteomes" id="UP000176770"/>
    </source>
</evidence>
<keyword evidence="3" id="KW-0460">Magnesium</keyword>
<dbReference type="PANTHER" id="PTHR43046:SF12">
    <property type="entry name" value="GDP-MANNOSE MANNOSYL HYDROLASE"/>
    <property type="match status" value="1"/>
</dbReference>
<accession>A0A1G2HGM6</accession>
<dbReference type="Pfam" id="PF00293">
    <property type="entry name" value="NUDIX"/>
    <property type="match status" value="1"/>
</dbReference>
<dbReference type="AlphaFoldDB" id="A0A1G2HGM6"/>